<feature type="chain" id="PRO_5043886897" evidence="3">
    <location>
        <begin position="34"/>
        <end position="595"/>
    </location>
</feature>
<evidence type="ECO:0000256" key="1">
    <source>
        <dbReference type="SAM" id="MobiDB-lite"/>
    </source>
</evidence>
<feature type="compositionally biased region" description="Basic and acidic residues" evidence="1">
    <location>
        <begin position="558"/>
        <end position="585"/>
    </location>
</feature>
<keyword evidence="5" id="KW-1185">Reference proteome</keyword>
<dbReference type="Gene3D" id="3.80.10.10">
    <property type="entry name" value="Ribonuclease Inhibitor"/>
    <property type="match status" value="1"/>
</dbReference>
<comment type="caution">
    <text evidence="4">The sequence shown here is derived from an EMBL/GenBank/DDBJ whole genome shotgun (WGS) entry which is preliminary data.</text>
</comment>
<dbReference type="SUPFAM" id="SSF52058">
    <property type="entry name" value="L domain-like"/>
    <property type="match status" value="1"/>
</dbReference>
<feature type="compositionally biased region" description="Basic and acidic residues" evidence="1">
    <location>
        <begin position="471"/>
        <end position="494"/>
    </location>
</feature>
<evidence type="ECO:0000313" key="4">
    <source>
        <dbReference type="EMBL" id="CAL4087319.1"/>
    </source>
</evidence>
<keyword evidence="3" id="KW-0732">Signal</keyword>
<name>A0AAV2QLV4_MEGNR</name>
<dbReference type="AlphaFoldDB" id="A0AAV2QLV4"/>
<keyword evidence="2" id="KW-1133">Transmembrane helix</keyword>
<keyword evidence="2" id="KW-0472">Membrane</keyword>
<evidence type="ECO:0000256" key="3">
    <source>
        <dbReference type="SAM" id="SignalP"/>
    </source>
</evidence>
<evidence type="ECO:0000256" key="2">
    <source>
        <dbReference type="SAM" id="Phobius"/>
    </source>
</evidence>
<keyword evidence="2" id="KW-0812">Transmembrane</keyword>
<feature type="signal peptide" evidence="3">
    <location>
        <begin position="1"/>
        <end position="33"/>
    </location>
</feature>
<accession>A0AAV2QLV4</accession>
<organism evidence="4 5">
    <name type="scientific">Meganyctiphanes norvegica</name>
    <name type="common">Northern krill</name>
    <name type="synonym">Thysanopoda norvegica</name>
    <dbReference type="NCBI Taxonomy" id="48144"/>
    <lineage>
        <taxon>Eukaryota</taxon>
        <taxon>Metazoa</taxon>
        <taxon>Ecdysozoa</taxon>
        <taxon>Arthropoda</taxon>
        <taxon>Crustacea</taxon>
        <taxon>Multicrustacea</taxon>
        <taxon>Malacostraca</taxon>
        <taxon>Eumalacostraca</taxon>
        <taxon>Eucarida</taxon>
        <taxon>Euphausiacea</taxon>
        <taxon>Euphausiidae</taxon>
        <taxon>Meganyctiphanes</taxon>
    </lineage>
</organism>
<evidence type="ECO:0000313" key="5">
    <source>
        <dbReference type="Proteomes" id="UP001497623"/>
    </source>
</evidence>
<gene>
    <name evidence="4" type="ORF">MNOR_LOCUS13200</name>
</gene>
<feature type="transmembrane region" description="Helical" evidence="2">
    <location>
        <begin position="429"/>
        <end position="457"/>
    </location>
</feature>
<feature type="region of interest" description="Disordered" evidence="1">
    <location>
        <begin position="471"/>
        <end position="510"/>
    </location>
</feature>
<reference evidence="4 5" key="1">
    <citation type="submission" date="2024-05" db="EMBL/GenBank/DDBJ databases">
        <authorList>
            <person name="Wallberg A."/>
        </authorList>
    </citation>
    <scope>NUCLEOTIDE SEQUENCE [LARGE SCALE GENOMIC DNA]</scope>
</reference>
<protein>
    <submittedName>
        <fullName evidence="4">Uncharacterized protein</fullName>
    </submittedName>
</protein>
<feature type="compositionally biased region" description="Polar residues" evidence="1">
    <location>
        <begin position="586"/>
        <end position="595"/>
    </location>
</feature>
<sequence length="595" mass="68460">MEWSQSTQQQQQGIARVLLSVVFSVAMLRSVASQDAAAAFSYDDNTTRAHKTSQLPESQTLMEKEGAYTATLSIDSRGIIQNDVPKDDLAVTSPQKKIVKREQPTTASVNIGPCDYLGKCESKIICGCSYKMRPTTTYVGKWGRRRNTSCQKIFDCSTEKLSEILRNIKVNDVNDTSLEKLTYESLLNINFADVNDTIFDVNFHGHKLKAEDIDILGQRVHQKTSTSDSKLDFLLSTAASCGTRTRIIRNPYVKTFLTRVNCGDRNLTDNDIENINFPASTERLELQKNKLEETFRLEKILDSLPHLVEVDLSNNKLTAIPKINVTQKMGPYFIMNLDNNDIRKYDSVTLAQYADDTDSIEIRIANNAFICDCEAYYTNEVYVQQSSNYKGGELTCSQLDENTGEKLRRKIPPKADEYWRNKCESSEFLLLYLIFTWHNCLDAFLVIGNLFFIYVIYDLYMASRELRAMRGETKKEKRERRESTRSIKSNKKESTAGLSSRKISMFSRKGSKAESEVHKINAHTPRRPLFDVIVCTLNHGYENIYMFIHSKVLKKKEVPEENDKRDTLEKRESNHLRDQRLERMFRNSQNYDTRL</sequence>
<dbReference type="EMBL" id="CAXKWB010007470">
    <property type="protein sequence ID" value="CAL4087319.1"/>
    <property type="molecule type" value="Genomic_DNA"/>
</dbReference>
<dbReference type="InterPro" id="IPR032675">
    <property type="entry name" value="LRR_dom_sf"/>
</dbReference>
<dbReference type="Proteomes" id="UP001497623">
    <property type="component" value="Unassembled WGS sequence"/>
</dbReference>
<feature type="region of interest" description="Disordered" evidence="1">
    <location>
        <begin position="558"/>
        <end position="595"/>
    </location>
</feature>
<proteinExistence type="predicted"/>